<dbReference type="Gene3D" id="3.30.160.60">
    <property type="entry name" value="Classic Zinc Finger"/>
    <property type="match status" value="5"/>
</dbReference>
<dbReference type="FunFam" id="3.30.160.60:FF:000048">
    <property type="entry name" value="GLI family zinc finger 3"/>
    <property type="match status" value="1"/>
</dbReference>
<keyword evidence="8" id="KW-0677">Repeat</keyword>
<evidence type="ECO:0000256" key="1">
    <source>
        <dbReference type="ARBA" id="ARBA00004123"/>
    </source>
</evidence>
<evidence type="ECO:0000313" key="19">
    <source>
        <dbReference type="Proteomes" id="UP001652741"/>
    </source>
</evidence>
<keyword evidence="14" id="KW-0804">Transcription</keyword>
<gene>
    <name evidence="20" type="primary">LOC106590190</name>
</gene>
<feature type="compositionally biased region" description="Low complexity" evidence="17">
    <location>
        <begin position="1383"/>
        <end position="1398"/>
    </location>
</feature>
<feature type="region of interest" description="Disordered" evidence="17">
    <location>
        <begin position="712"/>
        <end position="738"/>
    </location>
</feature>
<feature type="region of interest" description="Disordered" evidence="17">
    <location>
        <begin position="882"/>
        <end position="961"/>
    </location>
</feature>
<keyword evidence="7" id="KW-0479">Metal-binding</keyword>
<dbReference type="InterPro" id="IPR043359">
    <property type="entry name" value="GLI-like"/>
</dbReference>
<feature type="domain" description="C2H2-type" evidence="18">
    <location>
        <begin position="563"/>
        <end position="592"/>
    </location>
</feature>
<dbReference type="InterPro" id="IPR056436">
    <property type="entry name" value="Znf-C2H2_ZIC1-5/GLI1-3-like"/>
</dbReference>
<organism evidence="19 20">
    <name type="scientific">Salmo salar</name>
    <name type="common">Atlantic salmon</name>
    <dbReference type="NCBI Taxonomy" id="8030"/>
    <lineage>
        <taxon>Eukaryota</taxon>
        <taxon>Metazoa</taxon>
        <taxon>Chordata</taxon>
        <taxon>Craniata</taxon>
        <taxon>Vertebrata</taxon>
        <taxon>Euteleostomi</taxon>
        <taxon>Actinopterygii</taxon>
        <taxon>Neopterygii</taxon>
        <taxon>Teleostei</taxon>
        <taxon>Protacanthopterygii</taxon>
        <taxon>Salmoniformes</taxon>
        <taxon>Salmonidae</taxon>
        <taxon>Salmoninae</taxon>
        <taxon>Salmo</taxon>
    </lineage>
</organism>
<feature type="region of interest" description="Disordered" evidence="17">
    <location>
        <begin position="1209"/>
        <end position="1295"/>
    </location>
</feature>
<dbReference type="Bgee" id="ENSSSAG00000070213">
    <property type="expression patterns" value="Expressed in semen and 13 other cell types or tissues"/>
</dbReference>
<keyword evidence="12" id="KW-0238">DNA-binding</keyword>
<keyword evidence="5" id="KW-0678">Repressor</keyword>
<dbReference type="FunFam" id="3.30.160.60:FF:000031">
    <property type="entry name" value="GLI family zinc finger 3"/>
    <property type="match status" value="1"/>
</dbReference>
<dbReference type="PROSITE" id="PS00028">
    <property type="entry name" value="ZINC_FINGER_C2H2_1"/>
    <property type="match status" value="4"/>
</dbReference>
<feature type="domain" description="C2H2-type" evidence="18">
    <location>
        <begin position="497"/>
        <end position="529"/>
    </location>
</feature>
<evidence type="ECO:0000256" key="9">
    <source>
        <dbReference type="ARBA" id="ARBA00022771"/>
    </source>
</evidence>
<evidence type="ECO:0000256" key="17">
    <source>
        <dbReference type="SAM" id="MobiDB-lite"/>
    </source>
</evidence>
<dbReference type="PANTHER" id="PTHR45718:SF5">
    <property type="entry name" value="TRANSCRIPTIONAL ACTIVATOR GLI3"/>
    <property type="match status" value="1"/>
</dbReference>
<evidence type="ECO:0000313" key="20">
    <source>
        <dbReference type="RefSeq" id="XP_014036400.1"/>
    </source>
</evidence>
<dbReference type="FunFam" id="3.30.160.60:FF:000019">
    <property type="entry name" value="GLI family zinc finger 3"/>
    <property type="match status" value="1"/>
</dbReference>
<dbReference type="PANTHER" id="PTHR45718">
    <property type="entry name" value="TRANSCRIPTIONAL ACTIVATOR CUBITUS INTERRUPTUS"/>
    <property type="match status" value="1"/>
</dbReference>
<feature type="domain" description="C2H2-type" evidence="18">
    <location>
        <begin position="535"/>
        <end position="562"/>
    </location>
</feature>
<feature type="compositionally biased region" description="Polar residues" evidence="17">
    <location>
        <begin position="715"/>
        <end position="735"/>
    </location>
</feature>
<feature type="region of interest" description="Disordered" evidence="17">
    <location>
        <begin position="1423"/>
        <end position="1444"/>
    </location>
</feature>
<feature type="region of interest" description="Disordered" evidence="17">
    <location>
        <begin position="1361"/>
        <end position="1398"/>
    </location>
</feature>
<keyword evidence="11" id="KW-0805">Transcription regulation</keyword>
<keyword evidence="4" id="KW-0963">Cytoplasm</keyword>
<reference evidence="20" key="1">
    <citation type="submission" date="2025-08" db="UniProtKB">
        <authorList>
            <consortium name="RefSeq"/>
        </authorList>
    </citation>
    <scope>IDENTIFICATION</scope>
</reference>
<dbReference type="Proteomes" id="UP001652741">
    <property type="component" value="Chromosome ssa29"/>
</dbReference>
<evidence type="ECO:0000256" key="5">
    <source>
        <dbReference type="ARBA" id="ARBA00022491"/>
    </source>
</evidence>
<dbReference type="SUPFAM" id="SSF57667">
    <property type="entry name" value="beta-beta-alpha zinc fingers"/>
    <property type="match status" value="3"/>
</dbReference>
<dbReference type="RefSeq" id="XP_014036400.1">
    <property type="nucleotide sequence ID" value="XM_014180925.2"/>
</dbReference>
<dbReference type="PROSITE" id="PS50157">
    <property type="entry name" value="ZINC_FINGER_C2H2_2"/>
    <property type="match status" value="5"/>
</dbReference>
<feature type="region of interest" description="Disordered" evidence="17">
    <location>
        <begin position="390"/>
        <end position="453"/>
    </location>
</feature>
<evidence type="ECO:0000256" key="12">
    <source>
        <dbReference type="ARBA" id="ARBA00023125"/>
    </source>
</evidence>
<feature type="compositionally biased region" description="Polar residues" evidence="17">
    <location>
        <begin position="1264"/>
        <end position="1273"/>
    </location>
</feature>
<feature type="region of interest" description="Disordered" evidence="17">
    <location>
        <begin position="823"/>
        <end position="868"/>
    </location>
</feature>
<sequence length="1666" mass="180539">METQSQASSAAEKKKRVETIVATKGSSARADISEKAVASSTTSNEDESLGTPYHHHHHHRERRNAISTQAPTPGPPGSKLGEEPSTSTEERPPLVKKELHSSLPHLVDHGLPYRGTLFAMDPRNGYLDSHYAPPQFFPAFHPPVPIDDRHAQGRYIYEPSPVPPLHVLCRPPSLAGSPAFSDISLIRISPHRNPSVGAESPFNPPHPYINPYMDYIRSLHSSPSLSMISAARGLSPADVPHTGLTTAEYYHQMAILAGHRSPYTDLLPSVASTAGATSSALHMEYLQAVESSRFPSPRLTARPSRKRALPISPLSEHSFDLQTMIRSSPNSLVTILNNSRSSSSTNGSYGHLSAGAISPALSFAYPPTPVALQMHQQLLGRQPGIVGSAFGHSPPLIHPSPAFATQRPVPGIPPPGLTPSERSVISNDSSQTKPTSESAVSSTGDPMHHKRSKIKPDEELLSPGAVCCQDHPDGMTLVKEEGDKDDSKQEPEVVYETNCHWESCHREFDTQEQLVHHINNDHIHGEKKEFVCHWDECSREQKPFKAQYMLVVHMRRHTGEKPHRCTFEGCPKAYSRLENLKTHLRSHTGEKPYVCEHEGCNKAFSNASDRAKHQNRTHSNEKPYVCKIPGCTKRYTDPSSLRKHVKTVHGPEAHVTKKQRSDGFPRPPPQSREGGNGQGRSPGQLGGYADQREYNHATSKQDECLQVKSIKTEKPMTSQPSPGGQSTCSSDQSPISAYPSHGVQLAVRGGVVGLGEGPGEEDEELEEEEEGLEVLEGGRDAPIMDSTVSTATAATLALQARRNVGRPMRWMEHMKMERLKQVNGGGGALMPRVGPLSPTPPPKGPAVLGSCLGRLSQPQPPPRPELGSTELTVLSLLRGIEHGDRRDSSGSATSSAYLSSSRRSSGISPCFSSRRSSQASQSEAANTPGHHRRHHNLSSTDSYDPISTDASRRSSEASQCGGGGGVFVGGGWAGVGGGSKGMLNLTPAQHYHLKAKYAAATGGPPPTPLPNMERMSLKTRMAMMCDGQDGCGGNHALPPLVRPRRCSDGSTTNGYGGHSGYRDYRRRGFYPGEGPGNGLDRRASDPVRTQPQQTHPEFLGLPQVQRFSSLNNIHPLPPLSGLQHPTAEGRSFSLQNYTRSEGNLQRGGLLSSPCPPSIMEHAALEALAMEEEGALLLGDEDMLPDDLVQYLHSQDLRSQDQADSYNNHLENHVAGDNSHLPGGELQDQGPGLNQCIHSLQQHHQQQQGLERDGPSKDGMPIQWNEVSSGSAERSPQRQPQVQAQQRCGRWAATEQHQGLGAGSSFGRFGNMVVQQQQQTVTTRDFQNRCAQPGQPQPICRVNGGVKLEATTHSCMEMRGNGHNPTHTFGRPDFSQISVGPLPQGYSQQQYQTQNHGTSRQIGDNLLLSRASVDSLTSLSQAPALHHHPQAPAPRLQQANSSYRHPARPQQYLNAQQSTTNGSHVNLTQQNLTQQQQSLRNQVSHCSLAHQVSGLKLEAPDQGYLDQSFSDQAVCFDPLETKTSSFSPMEEQCLLETMNEQVGLGGDSSVTASHLSPVADQVTSTVDSRAGGSVNVLDNVLPLDFGAMIEDVGVGYDQGSLVSGVISPSIFQGVSRNSSRLTTPRVSATFHSTAGMMPSNLSNMAIGDMSSLLTTLAEESKFLAIMQ</sequence>
<dbReference type="GO" id="GO:0005634">
    <property type="term" value="C:nucleus"/>
    <property type="evidence" value="ECO:0007669"/>
    <property type="project" value="UniProtKB-SubCell"/>
</dbReference>
<dbReference type="InterPro" id="IPR036236">
    <property type="entry name" value="Znf_C2H2_sf"/>
</dbReference>
<evidence type="ECO:0000256" key="6">
    <source>
        <dbReference type="ARBA" id="ARBA00022553"/>
    </source>
</evidence>
<proteinExistence type="inferred from homology"/>
<dbReference type="GO" id="GO:0000978">
    <property type="term" value="F:RNA polymerase II cis-regulatory region sequence-specific DNA binding"/>
    <property type="evidence" value="ECO:0007669"/>
    <property type="project" value="TreeGrafter"/>
</dbReference>
<feature type="domain" description="C2H2-type" evidence="18">
    <location>
        <begin position="593"/>
        <end position="623"/>
    </location>
</feature>
<comment type="similarity">
    <text evidence="3">Belongs to the GLI C2H2-type zinc-finger protein family.</text>
</comment>
<dbReference type="STRING" id="8030.ENSSSAP00000089263"/>
<name>A0A1S3Q8U7_SALSA</name>
<feature type="compositionally biased region" description="Gly residues" evidence="17">
    <location>
        <begin position="674"/>
        <end position="686"/>
    </location>
</feature>
<evidence type="ECO:0000256" key="13">
    <source>
        <dbReference type="ARBA" id="ARBA00023159"/>
    </source>
</evidence>
<dbReference type="GeneID" id="106590190"/>
<evidence type="ECO:0000256" key="7">
    <source>
        <dbReference type="ARBA" id="ARBA00022723"/>
    </source>
</evidence>
<evidence type="ECO:0000256" key="3">
    <source>
        <dbReference type="ARBA" id="ARBA00010831"/>
    </source>
</evidence>
<dbReference type="Pfam" id="PF00096">
    <property type="entry name" value="zf-C2H2"/>
    <property type="match status" value="2"/>
</dbReference>
<evidence type="ECO:0000256" key="11">
    <source>
        <dbReference type="ARBA" id="ARBA00023015"/>
    </source>
</evidence>
<keyword evidence="9 16" id="KW-0863">Zinc-finger</keyword>
<feature type="region of interest" description="Disordered" evidence="17">
    <location>
        <begin position="1071"/>
        <end position="1093"/>
    </location>
</feature>
<dbReference type="FunFam" id="3.30.160.60:FF:000036">
    <property type="entry name" value="GLI family zinc finger 3"/>
    <property type="match status" value="1"/>
</dbReference>
<feature type="region of interest" description="Disordered" evidence="17">
    <location>
        <begin position="637"/>
        <end position="689"/>
    </location>
</feature>
<dbReference type="GO" id="GO:0000981">
    <property type="term" value="F:DNA-binding transcription factor activity, RNA polymerase II-specific"/>
    <property type="evidence" value="ECO:0007669"/>
    <property type="project" value="TreeGrafter"/>
</dbReference>
<feature type="domain" description="C2H2-type" evidence="18">
    <location>
        <begin position="624"/>
        <end position="654"/>
    </location>
</feature>
<keyword evidence="13" id="KW-0010">Activator</keyword>
<feature type="region of interest" description="Disordered" evidence="17">
    <location>
        <begin position="1"/>
        <end position="94"/>
    </location>
</feature>
<evidence type="ECO:0000256" key="8">
    <source>
        <dbReference type="ARBA" id="ARBA00022737"/>
    </source>
</evidence>
<keyword evidence="19" id="KW-1185">Reference proteome</keyword>
<dbReference type="PaxDb" id="8030-ENSSSAP00000089263"/>
<dbReference type="SMART" id="SM00355">
    <property type="entry name" value="ZnF_C2H2"/>
    <property type="match status" value="5"/>
</dbReference>
<keyword evidence="6" id="KW-0597">Phosphoprotein</keyword>
<dbReference type="GO" id="GO:0008270">
    <property type="term" value="F:zinc ion binding"/>
    <property type="evidence" value="ECO:0007669"/>
    <property type="project" value="UniProtKB-KW"/>
</dbReference>
<protein>
    <submittedName>
        <fullName evidence="20">Transcriptional activator GLI3 isoform X1</fullName>
    </submittedName>
</protein>
<dbReference type="InterPro" id="IPR013087">
    <property type="entry name" value="Znf_C2H2_type"/>
</dbReference>
<dbReference type="GO" id="GO:0007224">
    <property type="term" value="P:smoothened signaling pathway"/>
    <property type="evidence" value="ECO:0007669"/>
    <property type="project" value="TreeGrafter"/>
</dbReference>
<feature type="compositionally biased region" description="Polar residues" evidence="17">
    <location>
        <begin position="420"/>
        <end position="444"/>
    </location>
</feature>
<evidence type="ECO:0000256" key="14">
    <source>
        <dbReference type="ARBA" id="ARBA00023163"/>
    </source>
</evidence>
<feature type="compositionally biased region" description="Low complexity" evidence="17">
    <location>
        <begin position="1276"/>
        <end position="1286"/>
    </location>
</feature>
<feature type="compositionally biased region" description="Low complexity" evidence="17">
    <location>
        <begin position="889"/>
        <end position="925"/>
    </location>
</feature>
<dbReference type="KEGG" id="sasa:106590190"/>
<evidence type="ECO:0000256" key="2">
    <source>
        <dbReference type="ARBA" id="ARBA00004496"/>
    </source>
</evidence>
<evidence type="ECO:0000256" key="10">
    <source>
        <dbReference type="ARBA" id="ARBA00022833"/>
    </source>
</evidence>
<dbReference type="Pfam" id="PF23561">
    <property type="entry name" value="zf-C2H2_15"/>
    <property type="match status" value="1"/>
</dbReference>
<evidence type="ECO:0000256" key="15">
    <source>
        <dbReference type="ARBA" id="ARBA00023242"/>
    </source>
</evidence>
<evidence type="ECO:0000256" key="16">
    <source>
        <dbReference type="PROSITE-ProRule" id="PRU00042"/>
    </source>
</evidence>
<evidence type="ECO:0000256" key="4">
    <source>
        <dbReference type="ARBA" id="ARBA00022490"/>
    </source>
</evidence>
<dbReference type="GO" id="GO:0005737">
    <property type="term" value="C:cytoplasm"/>
    <property type="evidence" value="ECO:0007669"/>
    <property type="project" value="UniProtKB-SubCell"/>
</dbReference>
<feature type="compositionally biased region" description="Basic and acidic residues" evidence="17">
    <location>
        <begin position="649"/>
        <end position="663"/>
    </location>
</feature>
<comment type="subcellular location">
    <subcellularLocation>
        <location evidence="2">Cytoplasm</location>
    </subcellularLocation>
    <subcellularLocation>
        <location evidence="1">Nucleus</location>
    </subcellularLocation>
</comment>
<dbReference type="OrthoDB" id="3214149at2759"/>
<feature type="compositionally biased region" description="Basic residues" evidence="17">
    <location>
        <begin position="53"/>
        <end position="62"/>
    </location>
</feature>
<evidence type="ECO:0000259" key="18">
    <source>
        <dbReference type="PROSITE" id="PS50157"/>
    </source>
</evidence>
<keyword evidence="15" id="KW-0539">Nucleus</keyword>
<keyword evidence="10" id="KW-0862">Zinc</keyword>
<dbReference type="FunFam" id="3.30.160.60:FF:000068">
    <property type="entry name" value="GLI family zinc finger 3"/>
    <property type="match status" value="1"/>
</dbReference>
<accession>A0A1S3Q8U7</accession>